<evidence type="ECO:0000313" key="1">
    <source>
        <dbReference type="Proteomes" id="UP000050741"/>
    </source>
</evidence>
<organism evidence="1 2">
    <name type="scientific">Globodera pallida</name>
    <name type="common">Potato cyst nematode worm</name>
    <name type="synonym">Heterodera pallida</name>
    <dbReference type="NCBI Taxonomy" id="36090"/>
    <lineage>
        <taxon>Eukaryota</taxon>
        <taxon>Metazoa</taxon>
        <taxon>Ecdysozoa</taxon>
        <taxon>Nematoda</taxon>
        <taxon>Chromadorea</taxon>
        <taxon>Rhabditida</taxon>
        <taxon>Tylenchina</taxon>
        <taxon>Tylenchomorpha</taxon>
        <taxon>Tylenchoidea</taxon>
        <taxon>Heteroderidae</taxon>
        <taxon>Heteroderinae</taxon>
        <taxon>Globodera</taxon>
    </lineage>
</organism>
<name>A0A183CNA6_GLOPA</name>
<protein>
    <submittedName>
        <fullName evidence="2">RanBD1 domain-containing protein</fullName>
    </submittedName>
</protein>
<reference evidence="2" key="2">
    <citation type="submission" date="2016-06" db="UniProtKB">
        <authorList>
            <consortium name="WormBaseParasite"/>
        </authorList>
    </citation>
    <scope>IDENTIFICATION</scope>
</reference>
<keyword evidence="1" id="KW-1185">Reference proteome</keyword>
<dbReference type="AlphaFoldDB" id="A0A183CNA6"/>
<accession>A0A183CNA6</accession>
<sequence>MSADCRREAQQLRAKINLSDLVWLCVFTFCERAEVGLKFARVSVRFAALADKHFEGTKWSLGRLHIQRAENGENAEIVKLDDGKCLLPIPESAPPDNIIGFRRISISYVDHNVIAFLRQIRHLFETETAKAHEG</sequence>
<reference evidence="1" key="1">
    <citation type="submission" date="2014-05" db="EMBL/GenBank/DDBJ databases">
        <title>The genome and life-stage specific transcriptomes of Globodera pallida elucidate key aspects of plant parasitism by a cyst nematode.</title>
        <authorList>
            <person name="Cotton J.A."/>
            <person name="Lilley C.J."/>
            <person name="Jones L.M."/>
            <person name="Kikuchi T."/>
            <person name="Reid A.J."/>
            <person name="Thorpe P."/>
            <person name="Tsai I.J."/>
            <person name="Beasley H."/>
            <person name="Blok V."/>
            <person name="Cock P.J.A."/>
            <person name="Van den Akker S.E."/>
            <person name="Holroyd N."/>
            <person name="Hunt M."/>
            <person name="Mantelin S."/>
            <person name="Naghra H."/>
            <person name="Pain A."/>
            <person name="Palomares-Rius J.E."/>
            <person name="Zarowiecki M."/>
            <person name="Berriman M."/>
            <person name="Jones J.T."/>
            <person name="Urwin P.E."/>
        </authorList>
    </citation>
    <scope>NUCLEOTIDE SEQUENCE [LARGE SCALE GENOMIC DNA]</scope>
    <source>
        <strain evidence="1">Lindley</strain>
    </source>
</reference>
<dbReference type="WBParaSite" id="GPLIN_001436300">
    <property type="protein sequence ID" value="GPLIN_001436300"/>
    <property type="gene ID" value="GPLIN_001436300"/>
</dbReference>
<proteinExistence type="predicted"/>
<evidence type="ECO:0000313" key="2">
    <source>
        <dbReference type="WBParaSite" id="GPLIN_001436300"/>
    </source>
</evidence>
<dbReference type="Proteomes" id="UP000050741">
    <property type="component" value="Unassembled WGS sequence"/>
</dbReference>